<evidence type="ECO:0000313" key="2">
    <source>
        <dbReference type="Proteomes" id="UP000887013"/>
    </source>
</evidence>
<reference evidence="1" key="1">
    <citation type="submission" date="2020-08" db="EMBL/GenBank/DDBJ databases">
        <title>Multicomponent nature underlies the extraordinary mechanical properties of spider dragline silk.</title>
        <authorList>
            <person name="Kono N."/>
            <person name="Nakamura H."/>
            <person name="Mori M."/>
            <person name="Yoshida Y."/>
            <person name="Ohtoshi R."/>
            <person name="Malay A.D."/>
            <person name="Moran D.A.P."/>
            <person name="Tomita M."/>
            <person name="Numata K."/>
            <person name="Arakawa K."/>
        </authorList>
    </citation>
    <scope>NUCLEOTIDE SEQUENCE</scope>
</reference>
<keyword evidence="2" id="KW-1185">Reference proteome</keyword>
<evidence type="ECO:0000313" key="1">
    <source>
        <dbReference type="EMBL" id="GFT95203.1"/>
    </source>
</evidence>
<dbReference type="Proteomes" id="UP000887013">
    <property type="component" value="Unassembled WGS sequence"/>
</dbReference>
<comment type="caution">
    <text evidence="1">The sequence shown here is derived from an EMBL/GenBank/DDBJ whole genome shotgun (WGS) entry which is preliminary data.</text>
</comment>
<dbReference type="AlphaFoldDB" id="A0A8X6PXN0"/>
<protein>
    <submittedName>
        <fullName evidence="1">Stonustoxin subunit alpha</fullName>
    </submittedName>
</protein>
<name>A0A8X6PXN0_NEPPI</name>
<sequence>MLYVLPMLLGRSYDMQHDVVGIDIYSQKDVDDAKNHDIPSQEVTSNYMTIEKSSEKRDFLGITGELGSKFRLVSWTSEEPANI</sequence>
<proteinExistence type="predicted"/>
<gene>
    <name evidence="1" type="primary">NCL1_27253</name>
    <name evidence="1" type="ORF">NPIL_543191</name>
</gene>
<dbReference type="OrthoDB" id="8954335at2759"/>
<accession>A0A8X6PXN0</accession>
<organism evidence="1 2">
    <name type="scientific">Nephila pilipes</name>
    <name type="common">Giant wood spider</name>
    <name type="synonym">Nephila maculata</name>
    <dbReference type="NCBI Taxonomy" id="299642"/>
    <lineage>
        <taxon>Eukaryota</taxon>
        <taxon>Metazoa</taxon>
        <taxon>Ecdysozoa</taxon>
        <taxon>Arthropoda</taxon>
        <taxon>Chelicerata</taxon>
        <taxon>Arachnida</taxon>
        <taxon>Araneae</taxon>
        <taxon>Araneomorphae</taxon>
        <taxon>Entelegynae</taxon>
        <taxon>Araneoidea</taxon>
        <taxon>Nephilidae</taxon>
        <taxon>Nephila</taxon>
    </lineage>
</organism>
<dbReference type="EMBL" id="BMAW01075134">
    <property type="protein sequence ID" value="GFT95203.1"/>
    <property type="molecule type" value="Genomic_DNA"/>
</dbReference>